<dbReference type="AlphaFoldDB" id="A0A5S5DP66"/>
<reference evidence="3 4" key="1">
    <citation type="submission" date="2019-07" db="EMBL/GenBank/DDBJ databases">
        <title>Genomic Encyclopedia of Archaeal and Bacterial Type Strains, Phase II (KMG-II): from individual species to whole genera.</title>
        <authorList>
            <person name="Goeker M."/>
        </authorList>
    </citation>
    <scope>NUCLEOTIDE SEQUENCE [LARGE SCALE GENOMIC DNA]</scope>
    <source>
        <strain evidence="3 4">DSM 18850</strain>
    </source>
</reference>
<feature type="domain" description="DUF4142" evidence="2">
    <location>
        <begin position="56"/>
        <end position="190"/>
    </location>
</feature>
<evidence type="ECO:0000259" key="2">
    <source>
        <dbReference type="Pfam" id="PF13628"/>
    </source>
</evidence>
<dbReference type="Gene3D" id="1.20.1260.10">
    <property type="match status" value="1"/>
</dbReference>
<sequence>MKKLIYLLGVTSTMCLAAACNNGVRNDKSDAADSNSVAVDSGVGANADSAAIIAGDTTFATKAAISGMAEVEFGKLALEKADHAKVKDFASMMVRDHDKANEELKSIAGAKQIMLPATLDLEHSNKLDQLKTKSGADFDKAYVEAMVEGHEKTLSLMEEGSTKLNDSALKAFAEKNTPIVRHHLDLIKQIRSEVK</sequence>
<feature type="signal peptide" evidence="1">
    <location>
        <begin position="1"/>
        <end position="19"/>
    </location>
</feature>
<dbReference type="InterPro" id="IPR025419">
    <property type="entry name" value="DUF4142"/>
</dbReference>
<evidence type="ECO:0000256" key="1">
    <source>
        <dbReference type="SAM" id="SignalP"/>
    </source>
</evidence>
<gene>
    <name evidence="3" type="ORF">BC792_105103</name>
</gene>
<feature type="chain" id="PRO_5024400197" evidence="1">
    <location>
        <begin position="20"/>
        <end position="195"/>
    </location>
</feature>
<dbReference type="OrthoDB" id="883203at2"/>
<keyword evidence="4" id="KW-1185">Reference proteome</keyword>
<dbReference type="RefSeq" id="WP_148908004.1">
    <property type="nucleotide sequence ID" value="NZ_VNHX01000005.1"/>
</dbReference>
<evidence type="ECO:0000313" key="4">
    <source>
        <dbReference type="Proteomes" id="UP000325105"/>
    </source>
</evidence>
<dbReference type="PANTHER" id="PTHR38593">
    <property type="entry name" value="BLR2558 PROTEIN"/>
    <property type="match status" value="1"/>
</dbReference>
<proteinExistence type="predicted"/>
<dbReference type="EMBL" id="VNHX01000005">
    <property type="protein sequence ID" value="TYP96612.1"/>
    <property type="molecule type" value="Genomic_DNA"/>
</dbReference>
<protein>
    <submittedName>
        <fullName evidence="3">Putative membrane protein</fullName>
    </submittedName>
</protein>
<name>A0A5S5DP66_9SPHI</name>
<dbReference type="Proteomes" id="UP000325105">
    <property type="component" value="Unassembled WGS sequence"/>
</dbReference>
<dbReference type="Pfam" id="PF13628">
    <property type="entry name" value="DUF4142"/>
    <property type="match status" value="1"/>
</dbReference>
<evidence type="ECO:0000313" key="3">
    <source>
        <dbReference type="EMBL" id="TYP96612.1"/>
    </source>
</evidence>
<organism evidence="3 4">
    <name type="scientific">Sphingobacterium allocomposti</name>
    <dbReference type="NCBI Taxonomy" id="415956"/>
    <lineage>
        <taxon>Bacteria</taxon>
        <taxon>Pseudomonadati</taxon>
        <taxon>Bacteroidota</taxon>
        <taxon>Sphingobacteriia</taxon>
        <taxon>Sphingobacteriales</taxon>
        <taxon>Sphingobacteriaceae</taxon>
        <taxon>Sphingobacterium</taxon>
    </lineage>
</organism>
<keyword evidence="1" id="KW-0732">Signal</keyword>
<accession>A0A5S5DP66</accession>
<dbReference type="PROSITE" id="PS51257">
    <property type="entry name" value="PROKAR_LIPOPROTEIN"/>
    <property type="match status" value="1"/>
</dbReference>
<comment type="caution">
    <text evidence="3">The sequence shown here is derived from an EMBL/GenBank/DDBJ whole genome shotgun (WGS) entry which is preliminary data.</text>
</comment>
<dbReference type="PANTHER" id="PTHR38593:SF1">
    <property type="entry name" value="BLR2558 PROTEIN"/>
    <property type="match status" value="1"/>
</dbReference>
<dbReference type="InterPro" id="IPR012347">
    <property type="entry name" value="Ferritin-like"/>
</dbReference>